<keyword evidence="1" id="KW-0418">Kinase</keyword>
<protein>
    <recommendedName>
        <fullName evidence="6">Protein kinase domain-containing protein</fullName>
    </recommendedName>
</protein>
<dbReference type="InterPro" id="IPR011009">
    <property type="entry name" value="Kinase-like_dom_sf"/>
</dbReference>
<dbReference type="Proteomes" id="UP000054988">
    <property type="component" value="Unassembled WGS sequence"/>
</dbReference>
<dbReference type="InterPro" id="IPR000719">
    <property type="entry name" value="Prot_kinase_dom"/>
</dbReference>
<dbReference type="InterPro" id="IPR008271">
    <property type="entry name" value="Ser/Thr_kinase_AS"/>
</dbReference>
<feature type="region of interest" description="Disordered" evidence="5">
    <location>
        <begin position="1479"/>
        <end position="1512"/>
    </location>
</feature>
<dbReference type="SUPFAM" id="SSF56112">
    <property type="entry name" value="Protein kinase-like (PK-like)"/>
    <property type="match status" value="1"/>
</dbReference>
<evidence type="ECO:0000256" key="3">
    <source>
        <dbReference type="ARBA" id="ARBA00022840"/>
    </source>
</evidence>
<feature type="compositionally biased region" description="Low complexity" evidence="5">
    <location>
        <begin position="1072"/>
        <end position="1085"/>
    </location>
</feature>
<dbReference type="InterPro" id="IPR051681">
    <property type="entry name" value="Ser/Thr_Kinases-Pseudokinases"/>
</dbReference>
<evidence type="ECO:0000313" key="8">
    <source>
        <dbReference type="Proteomes" id="UP000054988"/>
    </source>
</evidence>
<evidence type="ECO:0000256" key="4">
    <source>
        <dbReference type="PROSITE-ProRule" id="PRU10141"/>
    </source>
</evidence>
<dbReference type="eggNOG" id="KOG0192">
    <property type="taxonomic scope" value="Eukaryota"/>
</dbReference>
<feature type="compositionally biased region" description="Low complexity" evidence="5">
    <location>
        <begin position="546"/>
        <end position="560"/>
    </location>
</feature>
<organism evidence="7 8">
    <name type="scientific">Moniliophthora roreri</name>
    <name type="common">Frosty pod rot fungus</name>
    <name type="synonym">Monilia roreri</name>
    <dbReference type="NCBI Taxonomy" id="221103"/>
    <lineage>
        <taxon>Eukaryota</taxon>
        <taxon>Fungi</taxon>
        <taxon>Dikarya</taxon>
        <taxon>Basidiomycota</taxon>
        <taxon>Agaricomycotina</taxon>
        <taxon>Agaricomycetes</taxon>
        <taxon>Agaricomycetidae</taxon>
        <taxon>Agaricales</taxon>
        <taxon>Marasmiineae</taxon>
        <taxon>Marasmiaceae</taxon>
        <taxon>Moniliophthora</taxon>
    </lineage>
</organism>
<feature type="binding site" evidence="4">
    <location>
        <position position="1163"/>
    </location>
    <ligand>
        <name>ATP</name>
        <dbReference type="ChEBI" id="CHEBI:30616"/>
    </ligand>
</feature>
<name>A0A0W0FAD9_MONRR</name>
<evidence type="ECO:0000256" key="1">
    <source>
        <dbReference type="ARBA" id="ARBA00022527"/>
    </source>
</evidence>
<dbReference type="PROSITE" id="PS50011">
    <property type="entry name" value="PROTEIN_KINASE_DOM"/>
    <property type="match status" value="1"/>
</dbReference>
<dbReference type="SMART" id="SM00220">
    <property type="entry name" value="S_TKc"/>
    <property type="match status" value="1"/>
</dbReference>
<evidence type="ECO:0000256" key="5">
    <source>
        <dbReference type="SAM" id="MobiDB-lite"/>
    </source>
</evidence>
<dbReference type="Gene3D" id="1.10.510.10">
    <property type="entry name" value="Transferase(Phosphotransferase) domain 1"/>
    <property type="match status" value="2"/>
</dbReference>
<dbReference type="InterPro" id="IPR059179">
    <property type="entry name" value="MLKL-like_MCAfunc"/>
</dbReference>
<feature type="region of interest" description="Disordered" evidence="5">
    <location>
        <begin position="545"/>
        <end position="580"/>
    </location>
</feature>
<gene>
    <name evidence="7" type="ORF">WG66_14146</name>
</gene>
<keyword evidence="1" id="KW-0723">Serine/threonine-protein kinase</keyword>
<keyword evidence="3 4" id="KW-0067">ATP-binding</keyword>
<feature type="domain" description="Protein kinase" evidence="6">
    <location>
        <begin position="1136"/>
        <end position="1458"/>
    </location>
</feature>
<accession>A0A0W0FAD9</accession>
<evidence type="ECO:0000259" key="6">
    <source>
        <dbReference type="PROSITE" id="PS50011"/>
    </source>
</evidence>
<dbReference type="PROSITE" id="PS00107">
    <property type="entry name" value="PROTEIN_KINASE_ATP"/>
    <property type="match status" value="1"/>
</dbReference>
<sequence length="1651" mass="183871">MVTGDQPDDNTLKPPDTTPLPRTFSFTTELMAFNGGSGATVGRDANNMVQGNQNNYNQIPSVSVNIRERNDTILQYRPPDIHPPLTSASRYVRLLLQEKSGYPLWHPYPNSERPQAWVREGIRIGDVGIVYDNAPFDFLFNITCPANDPVNAKGVPVGFQPIPLQDLDFTSTDRSRDVVQPRELIERCTVSADRLNESFRYAYEFSSSASQGAILMLPGGSRHRKLDSRGTFEECARENAAAWFSYATKKRGRLFRNDRNPYLYLVTGCEKSMSWGVASFGNSDSQGRAVVLPFNFLATEHGRYDRYSWGNAIDARSDHRCHPNGTWSKEALWNQCIFVQGFWISLVKRRFRPDKIKIEVTDTVKGYTEPEQTRQRSQMPWSGYSGYQHSMPPIGTSTGYGRQHFDAQEVSSDDEDVEDEGDIVIKDDTATSDELVLFHPCNLINHFMLNLASKINTSQPTAIAISHDDDWCTIFDQFSEIPNQRQFLIELRSRYKFVIKGEAIYTKDISKGSVLTNPPSYMESEVDIVALVDIISERERQAAEWSSSTQAQSFSSLHSSELQHPGHETNVPGSLDPLLSSRTVASPGRVPLSRWGESSLEFEDRKEKGPEIERGPWIERDVQSDNIGKKVPPEQADQWNVTRQHVYLAVHSVFGSALNVTYKATAFPAGTLEFAPVTELSTCARTLLMTWDSLQMVDLNRLQCLRLTERCADILLSICEEVSEVSDQVTEVLRMSILKLIEAFNSVYIFLQKQAHCPFLEQYLKREEILTDIEGCNTKLQEVLGIFSLSIQIRILKKVQASKAPQQQDTKILLDKVIDEYQQHKQLSSMSNLGKIAQLTHSSASGGSKMGVGIVEDVPVNAIGGISLGLTGTSGTGNALQLTDVEMHQRQGQVLSMPSLTLFDSLGSTSTVSSNTTVTTLAPTPAPVPPMLTTVSEVFPTYPSSPGMSPPVQSTSQLPPLLSSPTFYINPNPDNKSILRRSINSLLTEQNVSDAVLDAQDLQNLMREALARGSDVEMLSVLGVDREEMPEVIKAMQHVLEGLIECEQDEEEGLEDFWAGNEVRRSKTVLPSTGSSSYSATASSGFGSGQARSVGRENTLDREFIENGIDALKKLSRTYSTVEGDSLPSWTITRYEVDCEKIGIGTFSDVYQGKWRNLTVAIKVLPEMTPRNLFIHKMEVWKGLKHANVLELLGASSASGEPPWFFVSPYMKNRSLSNYLHHIINCKEGPPAGLSLSAYRYSFTSATMTGYEHIQTASNLRSNLTGTTIPRSSSDQQRSGSFSDAALGEVEREWDLLRFMHEIAKGMDYLHGNRVLHGDLKAANVLVDDWIHCVISDFGQSEMKSEAYRISGTPVYYGTLRWQAPKLMDGQSHSQLTVEMDVYAFAITCIEVLSMGCMPWPLMDDYVVRCFVLNGTCPTIPQTQFSTPAIQDIIQNCWKTNPFERLPFSIVARDLKALCKGIGADDIMSPTLVQNPIELEHGTSRPSPDIRPTRPSSSSTLSSSMPLVPLPDTSPKLISDTLIQTAKEQQREISTGSLPAFPTIFDPVVHEISSGSQLEEDGTTSSVDSSAENEYDSSSLARNEREYRRLLVHEFHLSLTLPLWSPSHIAIGAVGYLSKPEGVFVTLFNAFQPEKSSEAEIKNMPVVNWWF</sequence>
<reference evidence="7 8" key="1">
    <citation type="submission" date="2015-12" db="EMBL/GenBank/DDBJ databases">
        <title>Draft genome sequence of Moniliophthora roreri, the causal agent of frosty pod rot of cacao.</title>
        <authorList>
            <person name="Aime M.C."/>
            <person name="Diaz-Valderrama J.R."/>
            <person name="Kijpornyongpan T."/>
            <person name="Phillips-Mora W."/>
        </authorList>
    </citation>
    <scope>NUCLEOTIDE SEQUENCE [LARGE SCALE GENOMIC DNA]</scope>
    <source>
        <strain evidence="7 8">MCA 2952</strain>
    </source>
</reference>
<keyword evidence="1" id="KW-0808">Transferase</keyword>
<proteinExistence type="predicted"/>
<dbReference type="Pfam" id="PF07714">
    <property type="entry name" value="PK_Tyr_Ser-Thr"/>
    <property type="match status" value="1"/>
</dbReference>
<dbReference type="PROSITE" id="PS00108">
    <property type="entry name" value="PROTEIN_KINASE_ST"/>
    <property type="match status" value="1"/>
</dbReference>
<feature type="region of interest" description="Disordered" evidence="5">
    <location>
        <begin position="1553"/>
        <end position="1579"/>
    </location>
</feature>
<dbReference type="EMBL" id="LATX01002182">
    <property type="protein sequence ID" value="KTB33253.1"/>
    <property type="molecule type" value="Genomic_DNA"/>
</dbReference>
<feature type="compositionally biased region" description="Low complexity" evidence="5">
    <location>
        <begin position="1493"/>
        <end position="1511"/>
    </location>
</feature>
<comment type="caution">
    <text evidence="7">The sequence shown here is derived from an EMBL/GenBank/DDBJ whole genome shotgun (WGS) entry which is preliminary data.</text>
</comment>
<evidence type="ECO:0000256" key="2">
    <source>
        <dbReference type="ARBA" id="ARBA00022741"/>
    </source>
</evidence>
<dbReference type="GO" id="GO:0004674">
    <property type="term" value="F:protein serine/threonine kinase activity"/>
    <property type="evidence" value="ECO:0007669"/>
    <property type="project" value="UniProtKB-KW"/>
</dbReference>
<dbReference type="PANTHER" id="PTHR44329">
    <property type="entry name" value="SERINE/THREONINE-PROTEIN KINASE TNNI3K-RELATED"/>
    <property type="match status" value="1"/>
</dbReference>
<dbReference type="InterPro" id="IPR001245">
    <property type="entry name" value="Ser-Thr/Tyr_kinase_cat_dom"/>
</dbReference>
<feature type="region of interest" description="Disordered" evidence="5">
    <location>
        <begin position="1069"/>
        <end position="1094"/>
    </location>
</feature>
<keyword evidence="2 4" id="KW-0547">Nucleotide-binding</keyword>
<dbReference type="InterPro" id="IPR017441">
    <property type="entry name" value="Protein_kinase_ATP_BS"/>
</dbReference>
<dbReference type="GO" id="GO:0005524">
    <property type="term" value="F:ATP binding"/>
    <property type="evidence" value="ECO:0007669"/>
    <property type="project" value="UniProtKB-UniRule"/>
</dbReference>
<feature type="region of interest" description="Disordered" evidence="5">
    <location>
        <begin position="1"/>
        <end position="21"/>
    </location>
</feature>
<dbReference type="CDD" id="cd21037">
    <property type="entry name" value="MLKL_NTD"/>
    <property type="match status" value="1"/>
</dbReference>
<evidence type="ECO:0000313" key="7">
    <source>
        <dbReference type="EMBL" id="KTB33253.1"/>
    </source>
</evidence>